<keyword evidence="9" id="KW-1185">Reference proteome</keyword>
<proteinExistence type="predicted"/>
<dbReference type="OrthoDB" id="4109786at2"/>
<keyword evidence="2" id="KW-0813">Transport</keyword>
<feature type="transmembrane region" description="Helical" evidence="7">
    <location>
        <begin position="239"/>
        <end position="261"/>
    </location>
</feature>
<accession>A0A1I1BDT6</accession>
<comment type="subcellular location">
    <subcellularLocation>
        <location evidence="1">Cell membrane</location>
        <topology evidence="1">Multi-pass membrane protein</topology>
    </subcellularLocation>
</comment>
<dbReference type="STRING" id="490629.SAMN05216266_11358"/>
<evidence type="ECO:0000256" key="1">
    <source>
        <dbReference type="ARBA" id="ARBA00004651"/>
    </source>
</evidence>
<protein>
    <submittedName>
        <fullName evidence="8">Major Facilitator Superfamily protein</fullName>
    </submittedName>
</protein>
<sequence>MTRSRLALLTALGIDNFGSGLFLPLTLIYLTRVVQLPLGVAGAAVTTGTLAGLLAPPLAGRLVDLVGPRAVVITSQLVQAAGACCYLLADGVPMVVAAALLIAGGLQLFYCSLFVLVADVSPEVLKDRPFAVVTMVRAGSFGLGALVAGALLTGWGPAGYQLALGANAVTLVVAAILLGLGVRAPRPGPAAPSGRRPTGLLRNRPYLALIVVSSLFGLSLDFFLVGMPVFVLDQLGGPSWLPGAILALLTTVTSFCSTLALRLTRRLTRTGAMSLGSALYAVWCLVSVAAVALPPSWLPAYLLATTLVMAAANLVFGPRSNALAEAAAPRASRGRYLASYQYAFASAQIVAPAVVALFSVAVWLPWAVVAAAAVVASVGLRALAPRLPPHAVDPRN</sequence>
<evidence type="ECO:0000256" key="2">
    <source>
        <dbReference type="ARBA" id="ARBA00022448"/>
    </source>
</evidence>
<keyword evidence="5 7" id="KW-1133">Transmembrane helix</keyword>
<dbReference type="AlphaFoldDB" id="A0A1I1BDT6"/>
<evidence type="ECO:0000313" key="8">
    <source>
        <dbReference type="EMBL" id="SFB47786.1"/>
    </source>
</evidence>
<reference evidence="9" key="1">
    <citation type="submission" date="2016-10" db="EMBL/GenBank/DDBJ databases">
        <authorList>
            <person name="Varghese N."/>
            <person name="Submissions S."/>
        </authorList>
    </citation>
    <scope>NUCLEOTIDE SEQUENCE [LARGE SCALE GENOMIC DNA]</scope>
    <source>
        <strain evidence="9">CGMCC 4.3568</strain>
    </source>
</reference>
<gene>
    <name evidence="8" type="ORF">SAMN05216266_11358</name>
</gene>
<feature type="transmembrane region" description="Helical" evidence="7">
    <location>
        <begin position="364"/>
        <end position="384"/>
    </location>
</feature>
<dbReference type="EMBL" id="FOKG01000013">
    <property type="protein sequence ID" value="SFB47786.1"/>
    <property type="molecule type" value="Genomic_DNA"/>
</dbReference>
<evidence type="ECO:0000256" key="4">
    <source>
        <dbReference type="ARBA" id="ARBA00022692"/>
    </source>
</evidence>
<keyword evidence="6 7" id="KW-0472">Membrane</keyword>
<dbReference type="PANTHER" id="PTHR23517">
    <property type="entry name" value="RESISTANCE PROTEIN MDTM, PUTATIVE-RELATED-RELATED"/>
    <property type="match status" value="1"/>
</dbReference>
<evidence type="ECO:0000256" key="5">
    <source>
        <dbReference type="ARBA" id="ARBA00022989"/>
    </source>
</evidence>
<dbReference type="GO" id="GO:0005886">
    <property type="term" value="C:plasma membrane"/>
    <property type="evidence" value="ECO:0007669"/>
    <property type="project" value="UniProtKB-SubCell"/>
</dbReference>
<feature type="transmembrane region" description="Helical" evidence="7">
    <location>
        <begin position="298"/>
        <end position="316"/>
    </location>
</feature>
<evidence type="ECO:0000256" key="6">
    <source>
        <dbReference type="ARBA" id="ARBA00023136"/>
    </source>
</evidence>
<keyword evidence="4 7" id="KW-0812">Transmembrane</keyword>
<dbReference type="Pfam" id="PF07690">
    <property type="entry name" value="MFS_1"/>
    <property type="match status" value="1"/>
</dbReference>
<dbReference type="Proteomes" id="UP000243799">
    <property type="component" value="Unassembled WGS sequence"/>
</dbReference>
<feature type="transmembrane region" description="Helical" evidence="7">
    <location>
        <begin position="206"/>
        <end position="227"/>
    </location>
</feature>
<feature type="transmembrane region" description="Helical" evidence="7">
    <location>
        <begin position="95"/>
        <end position="118"/>
    </location>
</feature>
<feature type="transmembrane region" description="Helical" evidence="7">
    <location>
        <begin position="7"/>
        <end position="30"/>
    </location>
</feature>
<dbReference type="SUPFAM" id="SSF103473">
    <property type="entry name" value="MFS general substrate transporter"/>
    <property type="match status" value="1"/>
</dbReference>
<feature type="transmembrane region" description="Helical" evidence="7">
    <location>
        <begin position="273"/>
        <end position="292"/>
    </location>
</feature>
<feature type="transmembrane region" description="Helical" evidence="7">
    <location>
        <begin position="130"/>
        <end position="152"/>
    </location>
</feature>
<feature type="transmembrane region" description="Helical" evidence="7">
    <location>
        <begin position="337"/>
        <end position="358"/>
    </location>
</feature>
<evidence type="ECO:0000313" key="9">
    <source>
        <dbReference type="Proteomes" id="UP000243799"/>
    </source>
</evidence>
<keyword evidence="3" id="KW-1003">Cell membrane</keyword>
<dbReference type="PANTHER" id="PTHR23517:SF2">
    <property type="entry name" value="MULTIDRUG RESISTANCE PROTEIN MDTH"/>
    <property type="match status" value="1"/>
</dbReference>
<evidence type="ECO:0000256" key="7">
    <source>
        <dbReference type="SAM" id="Phobius"/>
    </source>
</evidence>
<evidence type="ECO:0000256" key="3">
    <source>
        <dbReference type="ARBA" id="ARBA00022475"/>
    </source>
</evidence>
<name>A0A1I1BDT6_9PSEU</name>
<dbReference type="InterPro" id="IPR011701">
    <property type="entry name" value="MFS"/>
</dbReference>
<dbReference type="RefSeq" id="WP_091674987.1">
    <property type="nucleotide sequence ID" value="NZ_FOKG01000013.1"/>
</dbReference>
<dbReference type="InterPro" id="IPR036259">
    <property type="entry name" value="MFS_trans_sf"/>
</dbReference>
<dbReference type="InterPro" id="IPR050171">
    <property type="entry name" value="MFS_Transporters"/>
</dbReference>
<dbReference type="Gene3D" id="1.20.1250.20">
    <property type="entry name" value="MFS general substrate transporter like domains"/>
    <property type="match status" value="1"/>
</dbReference>
<dbReference type="GO" id="GO:0022857">
    <property type="term" value="F:transmembrane transporter activity"/>
    <property type="evidence" value="ECO:0007669"/>
    <property type="project" value="InterPro"/>
</dbReference>
<feature type="transmembrane region" description="Helical" evidence="7">
    <location>
        <begin position="164"/>
        <end position="185"/>
    </location>
</feature>
<organism evidence="8 9">
    <name type="scientific">Amycolatopsis marina</name>
    <dbReference type="NCBI Taxonomy" id="490629"/>
    <lineage>
        <taxon>Bacteria</taxon>
        <taxon>Bacillati</taxon>
        <taxon>Actinomycetota</taxon>
        <taxon>Actinomycetes</taxon>
        <taxon>Pseudonocardiales</taxon>
        <taxon>Pseudonocardiaceae</taxon>
        <taxon>Amycolatopsis</taxon>
    </lineage>
</organism>